<dbReference type="AlphaFoldDB" id="A0A426Z123"/>
<reference evidence="3 4" key="1">
    <citation type="journal article" date="2014" name="Agronomy (Basel)">
        <title>A Draft Genome Sequence for Ensete ventricosum, the Drought-Tolerant Tree Against Hunger.</title>
        <authorList>
            <person name="Harrison J."/>
            <person name="Moore K.A."/>
            <person name="Paszkiewicz K."/>
            <person name="Jones T."/>
            <person name="Grant M."/>
            <person name="Ambacheew D."/>
            <person name="Muzemil S."/>
            <person name="Studholme D.J."/>
        </authorList>
    </citation>
    <scope>NUCLEOTIDE SEQUENCE [LARGE SCALE GENOMIC DNA]</scope>
</reference>
<comment type="caution">
    <text evidence="3">The sequence shown here is derived from an EMBL/GenBank/DDBJ whole genome shotgun (WGS) entry which is preliminary data.</text>
</comment>
<dbReference type="InterPro" id="IPR057780">
    <property type="entry name" value="Beta-prop_Vps41"/>
</dbReference>
<feature type="region of interest" description="Disordered" evidence="1">
    <location>
        <begin position="61"/>
        <end position="105"/>
    </location>
</feature>
<evidence type="ECO:0000256" key="1">
    <source>
        <dbReference type="SAM" id="MobiDB-lite"/>
    </source>
</evidence>
<sequence>MLLADCRRTAGPMRDNREETIAEQMTDPLLFLCSPSLLSSSSSAIPSSVIDGNVLLTPTTRKERKRQRLRSDFAAGGIASNGPLDNGIDGDEEKEEDDDAEEEPRLKYQRLGGSVPSLLSNDAAASIAVADRVIALGTHDGTVHILDFQGNQVEYS</sequence>
<name>A0A426Z123_ENSVE</name>
<gene>
    <name evidence="3" type="ORF">B296_00023333</name>
</gene>
<dbReference type="Proteomes" id="UP000287651">
    <property type="component" value="Unassembled WGS sequence"/>
</dbReference>
<evidence type="ECO:0000313" key="3">
    <source>
        <dbReference type="EMBL" id="RRT57666.1"/>
    </source>
</evidence>
<feature type="compositionally biased region" description="Acidic residues" evidence="1">
    <location>
        <begin position="88"/>
        <end position="102"/>
    </location>
</feature>
<protein>
    <recommendedName>
        <fullName evidence="2">Vps41 beta-propeller domain-containing protein</fullName>
    </recommendedName>
</protein>
<organism evidence="3 4">
    <name type="scientific">Ensete ventricosum</name>
    <name type="common">Abyssinian banana</name>
    <name type="synonym">Musa ensete</name>
    <dbReference type="NCBI Taxonomy" id="4639"/>
    <lineage>
        <taxon>Eukaryota</taxon>
        <taxon>Viridiplantae</taxon>
        <taxon>Streptophyta</taxon>
        <taxon>Embryophyta</taxon>
        <taxon>Tracheophyta</taxon>
        <taxon>Spermatophyta</taxon>
        <taxon>Magnoliopsida</taxon>
        <taxon>Liliopsida</taxon>
        <taxon>Zingiberales</taxon>
        <taxon>Musaceae</taxon>
        <taxon>Ensete</taxon>
    </lineage>
</organism>
<dbReference type="Pfam" id="PF23411">
    <property type="entry name" value="Beta-prop_Vps41"/>
    <property type="match status" value="1"/>
</dbReference>
<proteinExistence type="predicted"/>
<evidence type="ECO:0000313" key="4">
    <source>
        <dbReference type="Proteomes" id="UP000287651"/>
    </source>
</evidence>
<feature type="domain" description="Vps41 beta-propeller" evidence="2">
    <location>
        <begin position="106"/>
        <end position="153"/>
    </location>
</feature>
<accession>A0A426Z123</accession>
<dbReference type="EMBL" id="AMZH03009059">
    <property type="protein sequence ID" value="RRT57666.1"/>
    <property type="molecule type" value="Genomic_DNA"/>
</dbReference>
<evidence type="ECO:0000259" key="2">
    <source>
        <dbReference type="Pfam" id="PF23411"/>
    </source>
</evidence>